<dbReference type="GO" id="GO:0005737">
    <property type="term" value="C:cytoplasm"/>
    <property type="evidence" value="ECO:0007669"/>
    <property type="project" value="UniProtKB-SubCell"/>
</dbReference>
<dbReference type="GO" id="GO:0046872">
    <property type="term" value="F:metal ion binding"/>
    <property type="evidence" value="ECO:0007669"/>
    <property type="project" value="UniProtKB-UniRule"/>
</dbReference>
<dbReference type="EC" id="1.97.1.4" evidence="9"/>
<keyword evidence="10" id="KW-0456">Lyase</keyword>
<dbReference type="Pfam" id="PF04055">
    <property type="entry name" value="Radical_SAM"/>
    <property type="match status" value="1"/>
</dbReference>
<keyword evidence="3 9" id="KW-0004">4Fe-4S</keyword>
<evidence type="ECO:0000256" key="4">
    <source>
        <dbReference type="ARBA" id="ARBA00022691"/>
    </source>
</evidence>
<keyword evidence="10" id="KW-0670">Pyruvate</keyword>
<dbReference type="PROSITE" id="PS01087">
    <property type="entry name" value="RADICAL_ACTIVATING"/>
    <property type="match status" value="1"/>
</dbReference>
<accession>A0A0X8X1V6</accession>
<keyword evidence="5 9" id="KW-0479">Metal-binding</keyword>
<dbReference type="PROSITE" id="PS51918">
    <property type="entry name" value="RADICAL_SAM"/>
    <property type="match status" value="1"/>
</dbReference>
<keyword evidence="6 9" id="KW-0560">Oxidoreductase</keyword>
<dbReference type="SUPFAM" id="SSF102114">
    <property type="entry name" value="Radical SAM enzymes"/>
    <property type="match status" value="1"/>
</dbReference>
<dbReference type="CDD" id="cd01335">
    <property type="entry name" value="Radical_SAM"/>
    <property type="match status" value="1"/>
</dbReference>
<evidence type="ECO:0000256" key="8">
    <source>
        <dbReference type="ARBA" id="ARBA00023014"/>
    </source>
</evidence>
<dbReference type="EMBL" id="AP017313">
    <property type="protein sequence ID" value="BAU54255.1"/>
    <property type="molecule type" value="Genomic_DNA"/>
</dbReference>
<dbReference type="InterPro" id="IPR013785">
    <property type="entry name" value="Aldolase_TIM"/>
</dbReference>
<dbReference type="PANTHER" id="PTHR30352:SF5">
    <property type="entry name" value="PYRUVATE FORMATE-LYASE 1-ACTIVATING ENZYME"/>
    <property type="match status" value="1"/>
</dbReference>
<proteinExistence type="inferred from homology"/>
<dbReference type="InterPro" id="IPR034457">
    <property type="entry name" value="Organic_radical-activating"/>
</dbReference>
<evidence type="ECO:0000256" key="9">
    <source>
        <dbReference type="RuleBase" id="RU362053"/>
    </source>
</evidence>
<keyword evidence="7 9" id="KW-0408">Iron</keyword>
<dbReference type="OrthoDB" id="9782387at2"/>
<dbReference type="InterPro" id="IPR058240">
    <property type="entry name" value="rSAM_sf"/>
</dbReference>
<dbReference type="SFLD" id="SFLDG01066">
    <property type="entry name" value="organic_radical-activating_enz"/>
    <property type="match status" value="1"/>
</dbReference>
<evidence type="ECO:0000256" key="6">
    <source>
        <dbReference type="ARBA" id="ARBA00023002"/>
    </source>
</evidence>
<dbReference type="InterPro" id="IPR012838">
    <property type="entry name" value="PFL1_activating"/>
</dbReference>
<keyword evidence="11" id="KW-1185">Reference proteome</keyword>
<gene>
    <name evidence="10" type="primary">pflA</name>
    <name evidence="10" type="ORF">MgSA37_02429</name>
</gene>
<evidence type="ECO:0000313" key="11">
    <source>
        <dbReference type="Proteomes" id="UP000218263"/>
    </source>
</evidence>
<comment type="catalytic activity">
    <reaction evidence="9">
        <text>glycyl-[formate C-acetyltransferase] + reduced [flavodoxin] + S-adenosyl-L-methionine = glycin-2-yl radical-[formate C-acetyltransferase] + semiquinone [flavodoxin] + 5'-deoxyadenosine + L-methionine + H(+)</text>
        <dbReference type="Rhea" id="RHEA:19225"/>
        <dbReference type="Rhea" id="RHEA-COMP:10622"/>
        <dbReference type="Rhea" id="RHEA-COMP:12190"/>
        <dbReference type="Rhea" id="RHEA-COMP:12191"/>
        <dbReference type="Rhea" id="RHEA-COMP:14480"/>
        <dbReference type="ChEBI" id="CHEBI:15378"/>
        <dbReference type="ChEBI" id="CHEBI:17319"/>
        <dbReference type="ChEBI" id="CHEBI:29947"/>
        <dbReference type="ChEBI" id="CHEBI:32722"/>
        <dbReference type="ChEBI" id="CHEBI:57618"/>
        <dbReference type="ChEBI" id="CHEBI:57844"/>
        <dbReference type="ChEBI" id="CHEBI:59789"/>
        <dbReference type="ChEBI" id="CHEBI:140311"/>
        <dbReference type="EC" id="1.97.1.4"/>
    </reaction>
</comment>
<keyword evidence="4 9" id="KW-0949">S-adenosyl-L-methionine</keyword>
<dbReference type="RefSeq" id="WP_096352135.1">
    <property type="nucleotide sequence ID" value="NZ_AP017313.1"/>
</dbReference>
<dbReference type="GO" id="GO:0051539">
    <property type="term" value="F:4 iron, 4 sulfur cluster binding"/>
    <property type="evidence" value="ECO:0007669"/>
    <property type="project" value="UniProtKB-UniRule"/>
</dbReference>
<keyword evidence="8 9" id="KW-0411">Iron-sulfur</keyword>
<dbReference type="NCBIfam" id="TIGR02493">
    <property type="entry name" value="PFLA"/>
    <property type="match status" value="1"/>
</dbReference>
<protein>
    <recommendedName>
        <fullName evidence="9">Pyruvate formate-lyase-activating enzyme</fullName>
        <ecNumber evidence="9">1.97.1.4</ecNumber>
    </recommendedName>
</protein>
<evidence type="ECO:0000256" key="5">
    <source>
        <dbReference type="ARBA" id="ARBA00022723"/>
    </source>
</evidence>
<dbReference type="GO" id="GO:0043365">
    <property type="term" value="F:[formate-C-acetyltransferase]-activating enzyme activity"/>
    <property type="evidence" value="ECO:0007669"/>
    <property type="project" value="UniProtKB-UniRule"/>
</dbReference>
<evidence type="ECO:0000313" key="10">
    <source>
        <dbReference type="EMBL" id="BAU54255.1"/>
    </source>
</evidence>
<dbReference type="KEGG" id="mgot:MgSA37_02429"/>
<comment type="cofactor">
    <cofactor evidence="9">
        <name>[4Fe-4S] cluster</name>
        <dbReference type="ChEBI" id="CHEBI:49883"/>
    </cofactor>
    <text evidence="9">Binds 1 [4Fe-4S] cluster. The cluster is coordinated with 3 cysteines and an exchangeable S-adenosyl-L-methionine.</text>
</comment>
<organism evidence="10 11">
    <name type="scientific">Mucilaginibacter gotjawali</name>
    <dbReference type="NCBI Taxonomy" id="1550579"/>
    <lineage>
        <taxon>Bacteria</taxon>
        <taxon>Pseudomonadati</taxon>
        <taxon>Bacteroidota</taxon>
        <taxon>Sphingobacteriia</taxon>
        <taxon>Sphingobacteriales</taxon>
        <taxon>Sphingobacteriaceae</taxon>
        <taxon>Mucilaginibacter</taxon>
    </lineage>
</organism>
<reference evidence="10 11" key="1">
    <citation type="submission" date="2015-12" db="EMBL/GenBank/DDBJ databases">
        <title>Genome sequence of Mucilaginibacter gotjawali.</title>
        <authorList>
            <person name="Lee J.S."/>
            <person name="Lee K.C."/>
            <person name="Kim K.K."/>
            <person name="Lee B.W."/>
        </authorList>
    </citation>
    <scope>NUCLEOTIDE SEQUENCE [LARGE SCALE GENOMIC DNA]</scope>
    <source>
        <strain evidence="10 11">SA3-7</strain>
    </source>
</reference>
<evidence type="ECO:0000256" key="7">
    <source>
        <dbReference type="ARBA" id="ARBA00023004"/>
    </source>
</evidence>
<comment type="function">
    <text evidence="1">Activation of pyruvate formate-lyase 1 under anaerobic conditions by generation of an organic free radical, using S-adenosylmethionine and reduced flavodoxin as cosubstrates to produce 5'-deoxy-adenosine.</text>
</comment>
<dbReference type="Proteomes" id="UP000218263">
    <property type="component" value="Chromosome"/>
</dbReference>
<comment type="subcellular location">
    <subcellularLocation>
        <location evidence="9">Cytoplasm</location>
    </subcellularLocation>
</comment>
<evidence type="ECO:0000256" key="1">
    <source>
        <dbReference type="ARBA" id="ARBA00002918"/>
    </source>
</evidence>
<comment type="function">
    <text evidence="9">Activation of pyruvate formate-lyase under anaerobic conditions by generation of an organic free radical, using S-adenosylmethionine and reduced flavodoxin as cosubstrates to produce 5'-deoxy-adenosine.</text>
</comment>
<evidence type="ECO:0000256" key="3">
    <source>
        <dbReference type="ARBA" id="ARBA00022485"/>
    </source>
</evidence>
<dbReference type="SFLD" id="SFLDS00029">
    <property type="entry name" value="Radical_SAM"/>
    <property type="match status" value="1"/>
</dbReference>
<sequence>MIYFPLQDIEAAKLNIDDPDHLRIHSLETFGTHDGPGVRMVVFVQGCQFRCVYCHNPDSIDVKGGMLVEISELVKRAVQQKNYFGAEGGVTVSGGEPLLQRSKLITFFKLLHEQGINTCLDSNGRLNNAEVHELLEYTDILLLDVKHINDEWHHKLTGLSNKTTLELAAYRESTGRPMWLRYVLVPGWTDQPEYIEEWCRHFTNYKTVERVEIISFHQMGRHKWDSMGMIYPLIDTPVPTREQRHQVKAIFKKYFKNIALK</sequence>
<dbReference type="InterPro" id="IPR001989">
    <property type="entry name" value="Radical_activat_CS"/>
</dbReference>
<dbReference type="InterPro" id="IPR007197">
    <property type="entry name" value="rSAM"/>
</dbReference>
<dbReference type="Gene3D" id="3.20.20.70">
    <property type="entry name" value="Aldolase class I"/>
    <property type="match status" value="1"/>
</dbReference>
<dbReference type="AlphaFoldDB" id="A0A0X8X1V6"/>
<dbReference type="GO" id="GO:0016829">
    <property type="term" value="F:lyase activity"/>
    <property type="evidence" value="ECO:0007669"/>
    <property type="project" value="UniProtKB-KW"/>
</dbReference>
<keyword evidence="9" id="KW-0963">Cytoplasm</keyword>
<evidence type="ECO:0000256" key="2">
    <source>
        <dbReference type="ARBA" id="ARBA00009777"/>
    </source>
</evidence>
<name>A0A0X8X1V6_9SPHI</name>
<dbReference type="PANTHER" id="PTHR30352">
    <property type="entry name" value="PYRUVATE FORMATE-LYASE-ACTIVATING ENZYME"/>
    <property type="match status" value="1"/>
</dbReference>
<comment type="similarity">
    <text evidence="2 9">Belongs to the organic radical-activating enzymes family.</text>
</comment>